<feature type="region of interest" description="Disordered" evidence="1">
    <location>
        <begin position="260"/>
        <end position="280"/>
    </location>
</feature>
<accession>A0AAW1Y0G4</accession>
<dbReference type="Proteomes" id="UP001457282">
    <property type="component" value="Unassembled WGS sequence"/>
</dbReference>
<evidence type="ECO:0000313" key="3">
    <source>
        <dbReference type="Proteomes" id="UP001457282"/>
    </source>
</evidence>
<evidence type="ECO:0000256" key="1">
    <source>
        <dbReference type="SAM" id="MobiDB-lite"/>
    </source>
</evidence>
<organism evidence="2 3">
    <name type="scientific">Rubus argutus</name>
    <name type="common">Southern blackberry</name>
    <dbReference type="NCBI Taxonomy" id="59490"/>
    <lineage>
        <taxon>Eukaryota</taxon>
        <taxon>Viridiplantae</taxon>
        <taxon>Streptophyta</taxon>
        <taxon>Embryophyta</taxon>
        <taxon>Tracheophyta</taxon>
        <taxon>Spermatophyta</taxon>
        <taxon>Magnoliopsida</taxon>
        <taxon>eudicotyledons</taxon>
        <taxon>Gunneridae</taxon>
        <taxon>Pentapetalae</taxon>
        <taxon>rosids</taxon>
        <taxon>fabids</taxon>
        <taxon>Rosales</taxon>
        <taxon>Rosaceae</taxon>
        <taxon>Rosoideae</taxon>
        <taxon>Rosoideae incertae sedis</taxon>
        <taxon>Rubus</taxon>
    </lineage>
</organism>
<dbReference type="EMBL" id="JBEDUW010000002">
    <property type="protein sequence ID" value="KAK9942186.1"/>
    <property type="molecule type" value="Genomic_DNA"/>
</dbReference>
<comment type="caution">
    <text evidence="2">The sequence shown here is derived from an EMBL/GenBank/DDBJ whole genome shotgun (WGS) entry which is preliminary data.</text>
</comment>
<feature type="compositionally biased region" description="Basic and acidic residues" evidence="1">
    <location>
        <begin position="262"/>
        <end position="280"/>
    </location>
</feature>
<keyword evidence="3" id="KW-1185">Reference proteome</keyword>
<protein>
    <submittedName>
        <fullName evidence="2">Uncharacterized protein</fullName>
    </submittedName>
</protein>
<sequence>MEIPDDHFPYVDISAPSSPGICSPHNNLYFYSVPSSPTREISINTSPFGYQIDINECPTPMPYQDANSYLDDFEFETSRSFSLDVGDHNEFQTSQNSFDLGRKQRQRGDSLPTTMAFADELFCDGKVMPLAPPLKLPPRLQGRMNEKLANQTGTDESAPGSPSNFVLKLPFVYRRLWNDDFDPFMAALKNVKEEKKEKALVSHATNNQSPNEPGDEDHSITSANEPISKEMGGQIIRKRLAEPKGVEFARQVRLIQMGQLSKTDKLEKHSERGEKAESMRKKPTFLRRLSFKSGNGEKRASHSQLSKTALIQYKPRGLLCLGYKAS</sequence>
<evidence type="ECO:0000313" key="2">
    <source>
        <dbReference type="EMBL" id="KAK9942186.1"/>
    </source>
</evidence>
<feature type="region of interest" description="Disordered" evidence="1">
    <location>
        <begin position="198"/>
        <end position="231"/>
    </location>
</feature>
<proteinExistence type="predicted"/>
<reference evidence="2 3" key="1">
    <citation type="journal article" date="2023" name="G3 (Bethesda)">
        <title>A chromosome-length genome assembly and annotation of blackberry (Rubus argutus, cv. 'Hillquist').</title>
        <authorList>
            <person name="Bruna T."/>
            <person name="Aryal R."/>
            <person name="Dudchenko O."/>
            <person name="Sargent D.J."/>
            <person name="Mead D."/>
            <person name="Buti M."/>
            <person name="Cavallini A."/>
            <person name="Hytonen T."/>
            <person name="Andres J."/>
            <person name="Pham M."/>
            <person name="Weisz D."/>
            <person name="Mascagni F."/>
            <person name="Usai G."/>
            <person name="Natali L."/>
            <person name="Bassil N."/>
            <person name="Fernandez G.E."/>
            <person name="Lomsadze A."/>
            <person name="Armour M."/>
            <person name="Olukolu B."/>
            <person name="Poorten T."/>
            <person name="Britton C."/>
            <person name="Davik J."/>
            <person name="Ashrafi H."/>
            <person name="Aiden E.L."/>
            <person name="Borodovsky M."/>
            <person name="Worthington M."/>
        </authorList>
    </citation>
    <scope>NUCLEOTIDE SEQUENCE [LARGE SCALE GENOMIC DNA]</scope>
    <source>
        <strain evidence="2">PI 553951</strain>
    </source>
</reference>
<name>A0AAW1Y0G4_RUBAR</name>
<gene>
    <name evidence="2" type="ORF">M0R45_007866</name>
</gene>
<dbReference type="AlphaFoldDB" id="A0AAW1Y0G4"/>